<dbReference type="PANTHER" id="PTHR37299:SF1">
    <property type="entry name" value="STAGE 0 SPORULATION PROTEIN A HOMOLOG"/>
    <property type="match status" value="1"/>
</dbReference>
<gene>
    <name evidence="2" type="ORF">H8S01_02005</name>
</gene>
<name>A0ABR7FWZ7_9FIRM</name>
<dbReference type="PANTHER" id="PTHR37299">
    <property type="entry name" value="TRANSCRIPTIONAL REGULATOR-RELATED"/>
    <property type="match status" value="1"/>
</dbReference>
<dbReference type="GO" id="GO:0003677">
    <property type="term" value="F:DNA binding"/>
    <property type="evidence" value="ECO:0007669"/>
    <property type="project" value="UniProtKB-KW"/>
</dbReference>
<comment type="caution">
    <text evidence="2">The sequence shown here is derived from an EMBL/GenBank/DDBJ whole genome shotgun (WGS) entry which is preliminary data.</text>
</comment>
<evidence type="ECO:0000313" key="3">
    <source>
        <dbReference type="Proteomes" id="UP000628463"/>
    </source>
</evidence>
<evidence type="ECO:0000259" key="1">
    <source>
        <dbReference type="PROSITE" id="PS50930"/>
    </source>
</evidence>
<accession>A0ABR7FWZ7</accession>
<dbReference type="SMART" id="SM00850">
    <property type="entry name" value="LytTR"/>
    <property type="match status" value="1"/>
</dbReference>
<dbReference type="Pfam" id="PF04397">
    <property type="entry name" value="LytTR"/>
    <property type="match status" value="1"/>
</dbReference>
<keyword evidence="2" id="KW-0238">DNA-binding</keyword>
<protein>
    <submittedName>
        <fullName evidence="2">LytTR family transcriptional regulator DNA-binding domain-containing protein</fullName>
    </submittedName>
</protein>
<dbReference type="InterPro" id="IPR046947">
    <property type="entry name" value="LytR-like"/>
</dbReference>
<sequence length="122" mass="14354">MGIKNISDNREQIRVSKDRIFYNINMRDIDYIRAYNSETQIFAKGETFRSDDSLVAVEEILDKCVFFKISRSYVVNIQRIKELDEAGRRIKIYDEFIPVTARKMSALKKACVEYKLNRGENS</sequence>
<dbReference type="PROSITE" id="PS50930">
    <property type="entry name" value="HTH_LYTTR"/>
    <property type="match status" value="1"/>
</dbReference>
<organism evidence="2 3">
    <name type="scientific">Lachnospira hominis</name>
    <name type="common">ex Liu et al. 2021</name>
    <dbReference type="NCBI Taxonomy" id="2763051"/>
    <lineage>
        <taxon>Bacteria</taxon>
        <taxon>Bacillati</taxon>
        <taxon>Bacillota</taxon>
        <taxon>Clostridia</taxon>
        <taxon>Lachnospirales</taxon>
        <taxon>Lachnospiraceae</taxon>
        <taxon>Lachnospira</taxon>
    </lineage>
</organism>
<keyword evidence="3" id="KW-1185">Reference proteome</keyword>
<dbReference type="RefSeq" id="WP_186835990.1">
    <property type="nucleotide sequence ID" value="NZ_JACOPD010000001.1"/>
</dbReference>
<dbReference type="Gene3D" id="2.40.50.1020">
    <property type="entry name" value="LytTr DNA-binding domain"/>
    <property type="match status" value="1"/>
</dbReference>
<dbReference type="EMBL" id="JACOPD010000001">
    <property type="protein sequence ID" value="MBC5679738.1"/>
    <property type="molecule type" value="Genomic_DNA"/>
</dbReference>
<feature type="domain" description="HTH LytTR-type" evidence="1">
    <location>
        <begin position="13"/>
        <end position="113"/>
    </location>
</feature>
<dbReference type="Proteomes" id="UP000628463">
    <property type="component" value="Unassembled WGS sequence"/>
</dbReference>
<dbReference type="InterPro" id="IPR007492">
    <property type="entry name" value="LytTR_DNA-bd_dom"/>
</dbReference>
<proteinExistence type="predicted"/>
<reference evidence="2 3" key="1">
    <citation type="submission" date="2020-08" db="EMBL/GenBank/DDBJ databases">
        <title>Genome public.</title>
        <authorList>
            <person name="Liu C."/>
            <person name="Sun Q."/>
        </authorList>
    </citation>
    <scope>NUCLEOTIDE SEQUENCE [LARGE SCALE GENOMIC DNA]</scope>
    <source>
        <strain evidence="2 3">NSJ-43</strain>
    </source>
</reference>
<evidence type="ECO:0000313" key="2">
    <source>
        <dbReference type="EMBL" id="MBC5679738.1"/>
    </source>
</evidence>